<sequence>MKIPASVIDFAVRATEAVPINITANVPITIPSSLPPFAKLLDRSLASFSLEFQFWPTYAGNATGQPNYYVNQLLSNLGERTGQTPAIRVGGTSENTAYVDTSFQVWNSSHLQEVFGPFTHRSNTSIGKDWYAIAGNLPAGTEFTFGLNLYDRDEVTTQAQMLADAFQGSRASLTKDVTLNCVQIGNEPNFYFCSAASYVNHWKPLAHAVLQHIKMGDKGEPTFWIGSEVIGDGLPFHLTGTLEAGILEDEEIANATYVLEEHQYSGAMSIGAIPGGPPPGTLMNKASIRGNLSAVYSGMASTHAYGRTYYLGEANTYASEAIFGLSNTGESAIWTVDYMLKAASMGATRVYLHSTPNRMFAVFQPGWGFTNGTGIERPHIMPMYNGLLVVNEMVGTSGQAMIAEIETNNPALAVYGVWESGKLSRLALVNSNLFDQNDAVRSAFNVTLGDRYSGSVASVKRLSIPYTTATEGITWAGQSFETDSGAPSGEVTKERLEVPSVIISASEAVLISFV</sequence>
<comment type="caution">
    <text evidence="1">The sequence shown here is derived from an EMBL/GenBank/DDBJ whole genome shotgun (WGS) entry which is preliminary data.</text>
</comment>
<reference evidence="1" key="1">
    <citation type="submission" date="2022-08" db="EMBL/GenBank/DDBJ databases">
        <title>Genome Sequence of Fusarium decemcellulare.</title>
        <authorList>
            <person name="Buettner E."/>
        </authorList>
    </citation>
    <scope>NUCLEOTIDE SEQUENCE</scope>
    <source>
        <strain evidence="1">Babe19</strain>
    </source>
</reference>
<evidence type="ECO:0000313" key="1">
    <source>
        <dbReference type="EMBL" id="KAJ3544655.1"/>
    </source>
</evidence>
<gene>
    <name evidence="1" type="ORF">NM208_g2936</name>
</gene>
<name>A0ACC1SQQ9_9HYPO</name>
<dbReference type="Proteomes" id="UP001148629">
    <property type="component" value="Unassembled WGS sequence"/>
</dbReference>
<accession>A0ACC1SQQ9</accession>
<dbReference type="EMBL" id="JANRMS010000185">
    <property type="protein sequence ID" value="KAJ3544655.1"/>
    <property type="molecule type" value="Genomic_DNA"/>
</dbReference>
<keyword evidence="2" id="KW-1185">Reference proteome</keyword>
<protein>
    <submittedName>
        <fullName evidence="1">Uncharacterized protein</fullName>
    </submittedName>
</protein>
<proteinExistence type="predicted"/>
<evidence type="ECO:0000313" key="2">
    <source>
        <dbReference type="Proteomes" id="UP001148629"/>
    </source>
</evidence>
<organism evidence="1 2">
    <name type="scientific">Fusarium decemcellulare</name>
    <dbReference type="NCBI Taxonomy" id="57161"/>
    <lineage>
        <taxon>Eukaryota</taxon>
        <taxon>Fungi</taxon>
        <taxon>Dikarya</taxon>
        <taxon>Ascomycota</taxon>
        <taxon>Pezizomycotina</taxon>
        <taxon>Sordariomycetes</taxon>
        <taxon>Hypocreomycetidae</taxon>
        <taxon>Hypocreales</taxon>
        <taxon>Nectriaceae</taxon>
        <taxon>Fusarium</taxon>
        <taxon>Fusarium decemcellulare species complex</taxon>
    </lineage>
</organism>